<dbReference type="Gene3D" id="2.130.10.10">
    <property type="entry name" value="YVTN repeat-like/Quinoprotein amine dehydrogenase"/>
    <property type="match status" value="1"/>
</dbReference>
<dbReference type="InterPro" id="IPR050630">
    <property type="entry name" value="WD_repeat_EMAP"/>
</dbReference>
<dbReference type="PANTHER" id="PTHR13720">
    <property type="entry name" value="WD-40 REPEAT PROTEIN"/>
    <property type="match status" value="1"/>
</dbReference>
<evidence type="ECO:0000313" key="4">
    <source>
        <dbReference type="Proteomes" id="UP000663868"/>
    </source>
</evidence>
<dbReference type="GO" id="GO:0008017">
    <property type="term" value="F:microtubule binding"/>
    <property type="evidence" value="ECO:0007669"/>
    <property type="project" value="TreeGrafter"/>
</dbReference>
<dbReference type="EMBL" id="CAJOBB010027136">
    <property type="protein sequence ID" value="CAF4420933.1"/>
    <property type="molecule type" value="Genomic_DNA"/>
</dbReference>
<dbReference type="SUPFAM" id="SSF50978">
    <property type="entry name" value="WD40 repeat-like"/>
    <property type="match status" value="1"/>
</dbReference>
<feature type="non-terminal residue" evidence="3">
    <location>
        <position position="1"/>
    </location>
</feature>
<dbReference type="InterPro" id="IPR036322">
    <property type="entry name" value="WD40_repeat_dom_sf"/>
</dbReference>
<keyword evidence="2" id="KW-0677">Repeat</keyword>
<dbReference type="PANTHER" id="PTHR13720:SF33">
    <property type="entry name" value="HELP DOMAIN-CONTAINING PROTEIN"/>
    <property type="match status" value="1"/>
</dbReference>
<gene>
    <name evidence="3" type="ORF">KXQ929_LOCUS52188</name>
</gene>
<name>A0A820QFY4_9BILA</name>
<reference evidence="3" key="1">
    <citation type="submission" date="2021-02" db="EMBL/GenBank/DDBJ databases">
        <authorList>
            <person name="Nowell W R."/>
        </authorList>
    </citation>
    <scope>NUCLEOTIDE SEQUENCE</scope>
</reference>
<keyword evidence="1" id="KW-0853">WD repeat</keyword>
<proteinExistence type="predicted"/>
<organism evidence="3 4">
    <name type="scientific">Adineta steineri</name>
    <dbReference type="NCBI Taxonomy" id="433720"/>
    <lineage>
        <taxon>Eukaryota</taxon>
        <taxon>Metazoa</taxon>
        <taxon>Spiralia</taxon>
        <taxon>Gnathifera</taxon>
        <taxon>Rotifera</taxon>
        <taxon>Eurotatoria</taxon>
        <taxon>Bdelloidea</taxon>
        <taxon>Adinetida</taxon>
        <taxon>Adinetidae</taxon>
        <taxon>Adineta</taxon>
    </lineage>
</organism>
<evidence type="ECO:0000256" key="2">
    <source>
        <dbReference type="ARBA" id="ARBA00022737"/>
    </source>
</evidence>
<comment type="caution">
    <text evidence="3">The sequence shown here is derived from an EMBL/GenBank/DDBJ whole genome shotgun (WGS) entry which is preliminary data.</text>
</comment>
<accession>A0A820QFY4</accession>
<evidence type="ECO:0000313" key="3">
    <source>
        <dbReference type="EMBL" id="CAF4420933.1"/>
    </source>
</evidence>
<dbReference type="InterPro" id="IPR015943">
    <property type="entry name" value="WD40/YVTN_repeat-like_dom_sf"/>
</dbReference>
<sequence length="77" mass="8432">VCSLSFSSSGKLLLSVGVDAPYTIAVWRWEEGINIACTVASEDRIFRALFRSNSDVHFVTAGVKHLKFWSVAGNTLV</sequence>
<feature type="non-terminal residue" evidence="3">
    <location>
        <position position="77"/>
    </location>
</feature>
<evidence type="ECO:0000256" key="1">
    <source>
        <dbReference type="ARBA" id="ARBA00022574"/>
    </source>
</evidence>
<dbReference type="Proteomes" id="UP000663868">
    <property type="component" value="Unassembled WGS sequence"/>
</dbReference>
<dbReference type="AlphaFoldDB" id="A0A820QFY4"/>
<protein>
    <submittedName>
        <fullName evidence="3">Uncharacterized protein</fullName>
    </submittedName>
</protein>